<evidence type="ECO:0000256" key="3">
    <source>
        <dbReference type="SAM" id="MobiDB-lite"/>
    </source>
</evidence>
<accession>A0A7Y0URJ1</accession>
<evidence type="ECO:0000313" key="6">
    <source>
        <dbReference type="Proteomes" id="UP000575397"/>
    </source>
</evidence>
<evidence type="ECO:0000313" key="5">
    <source>
        <dbReference type="EMBL" id="NMX02436.1"/>
    </source>
</evidence>
<feature type="coiled-coil region" evidence="2">
    <location>
        <begin position="261"/>
        <end position="330"/>
    </location>
</feature>
<dbReference type="InterPro" id="IPR016047">
    <property type="entry name" value="M23ase_b-sheet_dom"/>
</dbReference>
<dbReference type="InterPro" id="IPR050570">
    <property type="entry name" value="Cell_wall_metabolism_enzyme"/>
</dbReference>
<gene>
    <name evidence="5" type="ORF">HHJ77_00425</name>
</gene>
<dbReference type="SUPFAM" id="SSF51261">
    <property type="entry name" value="Duplicated hybrid motif"/>
    <property type="match status" value="1"/>
</dbReference>
<protein>
    <submittedName>
        <fullName evidence="5">Peptidoglycan DD-metalloendopeptidase family protein</fullName>
    </submittedName>
</protein>
<dbReference type="PANTHER" id="PTHR21666">
    <property type="entry name" value="PEPTIDASE-RELATED"/>
    <property type="match status" value="1"/>
</dbReference>
<keyword evidence="2" id="KW-0175">Coiled coil</keyword>
<dbReference type="Proteomes" id="UP000575397">
    <property type="component" value="Unassembled WGS sequence"/>
</dbReference>
<dbReference type="CDD" id="cd12797">
    <property type="entry name" value="M23_peptidase"/>
    <property type="match status" value="1"/>
</dbReference>
<feature type="coiled-coil region" evidence="2">
    <location>
        <begin position="101"/>
        <end position="170"/>
    </location>
</feature>
<dbReference type="AlphaFoldDB" id="A0A7Y0URJ1"/>
<dbReference type="RefSeq" id="WP_169762040.1">
    <property type="nucleotide sequence ID" value="NZ_JABCUQ010000007.1"/>
</dbReference>
<dbReference type="PANTHER" id="PTHR21666:SF289">
    <property type="entry name" value="L-ALA--D-GLU ENDOPEPTIDASE"/>
    <property type="match status" value="1"/>
</dbReference>
<dbReference type="InterPro" id="IPR011055">
    <property type="entry name" value="Dup_hybrid_motif"/>
</dbReference>
<feature type="region of interest" description="Disordered" evidence="3">
    <location>
        <begin position="69"/>
        <end position="89"/>
    </location>
</feature>
<sequence>MKLRGVMRVRSLWRVSLVGAVFLAMVSLGGVAGAVPRGVSGGVGVSGAPIHEVPAQIPGVSSISRMAPHAVASTESTAKRKRLEQKKTTAKKKETALAIQLEGVKANLVELALQLERTKNAIPIAQSELADAEEKLAGTRRELATVQARLKNAQKQKAKLQGDIESGEKAIARTQVTIGQIAQQAYRGQKLDASVWTLLWDARSADELAIRAQAVNRAAQSQNQVIQAAEEAKAVAANARARQEAVTVRIGELEVRARGAVAAADAAKQAEQKQLAELQTLQGRQAVQQQQLNSQKSAFEQEIRAQQAAQAEAARQIAQLVKEARRMQARVITGGVFGAPLSVLNRTSPFGWRTHPILKTRMLHSGTDLAMPCGSPVFASQSGTVRTSQGDGYGNRIILNHGTINGIAWQTAYAHLSAFKVAGGQHVEKGQVIGLVGSTGWSTGCHLHFETWKNGTPIDSYQVLMGSL</sequence>
<organism evidence="5 6">
    <name type="scientific">Mobiluncus mulieris</name>
    <dbReference type="NCBI Taxonomy" id="2052"/>
    <lineage>
        <taxon>Bacteria</taxon>
        <taxon>Bacillati</taxon>
        <taxon>Actinomycetota</taxon>
        <taxon>Actinomycetes</taxon>
        <taxon>Actinomycetales</taxon>
        <taxon>Actinomycetaceae</taxon>
        <taxon>Mobiluncus</taxon>
    </lineage>
</organism>
<name>A0A7Y0URJ1_9ACTO</name>
<dbReference type="EMBL" id="JABCUS010000001">
    <property type="protein sequence ID" value="NMX02436.1"/>
    <property type="molecule type" value="Genomic_DNA"/>
</dbReference>
<comment type="caution">
    <text evidence="5">The sequence shown here is derived from an EMBL/GenBank/DDBJ whole genome shotgun (WGS) entry which is preliminary data.</text>
</comment>
<dbReference type="Pfam" id="PF01551">
    <property type="entry name" value="Peptidase_M23"/>
    <property type="match status" value="1"/>
</dbReference>
<reference evidence="5 6" key="1">
    <citation type="submission" date="2020-04" db="EMBL/GenBank/DDBJ databases">
        <title>Antimicrobial susceptibility and clonality of vaginal-derived multi-drug resistant Mobiluncus isolates in China.</title>
        <authorList>
            <person name="Zhang X."/>
        </authorList>
    </citation>
    <scope>NUCLEOTIDE SEQUENCE [LARGE SCALE GENOMIC DNA]</scope>
    <source>
        <strain evidence="5 6">12</strain>
    </source>
</reference>
<evidence type="ECO:0000259" key="4">
    <source>
        <dbReference type="Pfam" id="PF01551"/>
    </source>
</evidence>
<keyword evidence="1" id="KW-0732">Signal</keyword>
<dbReference type="Gene3D" id="2.70.70.10">
    <property type="entry name" value="Glucose Permease (Domain IIA)"/>
    <property type="match status" value="1"/>
</dbReference>
<dbReference type="GO" id="GO:0004222">
    <property type="term" value="F:metalloendopeptidase activity"/>
    <property type="evidence" value="ECO:0007669"/>
    <property type="project" value="TreeGrafter"/>
</dbReference>
<evidence type="ECO:0000256" key="2">
    <source>
        <dbReference type="SAM" id="Coils"/>
    </source>
</evidence>
<evidence type="ECO:0000256" key="1">
    <source>
        <dbReference type="ARBA" id="ARBA00022729"/>
    </source>
</evidence>
<feature type="domain" description="M23ase beta-sheet core" evidence="4">
    <location>
        <begin position="364"/>
        <end position="459"/>
    </location>
</feature>
<proteinExistence type="predicted"/>
<dbReference type="Gene3D" id="6.10.250.3150">
    <property type="match status" value="1"/>
</dbReference>